<proteinExistence type="predicted"/>
<feature type="transmembrane region" description="Helical" evidence="1">
    <location>
        <begin position="6"/>
        <end position="22"/>
    </location>
</feature>
<protein>
    <submittedName>
        <fullName evidence="2">Uncharacterized protein</fullName>
    </submittedName>
</protein>
<sequence length="233" mass="26911">MNGIIELIYSLILASFLMYVFPKVKREKGVKGVLILYLSLLVSIGLYITVTSLFWGTEYIKTLHILVCSIAVFTIFFLITVISKIPQDISINMKSDQVKKVSIKDEDNTEIENNKNTLFPPILLKAFYSEFYKANLINQGLDFEEFKIALNEKRLCINLNSPSLYFFHTQIKLINKDIKLNEFITYFKDINGNNFNYGTVRNGKTQTEPLHKELIESIFETNTMTKQLNTMTS</sequence>
<dbReference type="Proteomes" id="UP000183077">
    <property type="component" value="Unassembled WGS sequence"/>
</dbReference>
<dbReference type="EMBL" id="FNYS01000033">
    <property type="protein sequence ID" value="SEJ40398.1"/>
    <property type="molecule type" value="Genomic_DNA"/>
</dbReference>
<feature type="transmembrane region" description="Helical" evidence="1">
    <location>
        <begin position="62"/>
        <end position="83"/>
    </location>
</feature>
<organism evidence="2 3">
    <name type="scientific">Myroides marinus</name>
    <dbReference type="NCBI Taxonomy" id="703342"/>
    <lineage>
        <taxon>Bacteria</taxon>
        <taxon>Pseudomonadati</taxon>
        <taxon>Bacteroidota</taxon>
        <taxon>Flavobacteriia</taxon>
        <taxon>Flavobacteriales</taxon>
        <taxon>Flavobacteriaceae</taxon>
        <taxon>Myroides</taxon>
    </lineage>
</organism>
<reference evidence="2 3" key="1">
    <citation type="submission" date="2016-10" db="EMBL/GenBank/DDBJ databases">
        <authorList>
            <person name="de Groot N.N."/>
        </authorList>
    </citation>
    <scope>NUCLEOTIDE SEQUENCE [LARGE SCALE GENOMIC DNA]</scope>
    <source>
        <strain evidence="2 3">DSM 23048</strain>
    </source>
</reference>
<accession>A0A1H6YGH5</accession>
<evidence type="ECO:0000256" key="1">
    <source>
        <dbReference type="SAM" id="Phobius"/>
    </source>
</evidence>
<dbReference type="RefSeq" id="WP_074748321.1">
    <property type="nucleotide sequence ID" value="NZ_FNYS01000033.1"/>
</dbReference>
<dbReference type="AlphaFoldDB" id="A0A1H6YGH5"/>
<keyword evidence="1" id="KW-0472">Membrane</keyword>
<evidence type="ECO:0000313" key="2">
    <source>
        <dbReference type="EMBL" id="SEJ40398.1"/>
    </source>
</evidence>
<name>A0A1H6YGH5_9FLAO</name>
<feature type="transmembrane region" description="Helical" evidence="1">
    <location>
        <begin position="34"/>
        <end position="56"/>
    </location>
</feature>
<evidence type="ECO:0000313" key="3">
    <source>
        <dbReference type="Proteomes" id="UP000183077"/>
    </source>
</evidence>
<dbReference type="GeneID" id="82258788"/>
<keyword evidence="1" id="KW-1133">Transmembrane helix</keyword>
<keyword evidence="1" id="KW-0812">Transmembrane</keyword>
<gene>
    <name evidence="2" type="ORF">SAMN04488018_13316</name>
</gene>